<organism evidence="1 2">
    <name type="scientific">Clostridium collagenovorans DSM 3089</name>
    <dbReference type="NCBI Taxonomy" id="1121306"/>
    <lineage>
        <taxon>Bacteria</taxon>
        <taxon>Bacillati</taxon>
        <taxon>Bacillota</taxon>
        <taxon>Clostridia</taxon>
        <taxon>Eubacteriales</taxon>
        <taxon>Clostridiaceae</taxon>
        <taxon>Clostridium</taxon>
    </lineage>
</organism>
<dbReference type="AlphaFoldDB" id="A0A1M5VYZ6"/>
<sequence length="155" mass="18582">MPDKDFVGYVYDLVNSKKDVIIIKVYDDLKIDDELKKAKIPYEKCEDGVMVELRFRNRYALHKAMIDCVFRKKVNRVIERIYNEYSPTLEKPQFGKKIWHSTEIDELKKEAIEVLHSRMHIAKDIDLNYLSEVYLDYILSRVYDTTFDKMKAYII</sequence>
<keyword evidence="2" id="KW-1185">Reference proteome</keyword>
<protein>
    <submittedName>
        <fullName evidence="1">Uncharacterized protein</fullName>
    </submittedName>
</protein>
<dbReference type="Proteomes" id="UP000184526">
    <property type="component" value="Unassembled WGS sequence"/>
</dbReference>
<reference evidence="1 2" key="1">
    <citation type="submission" date="2016-11" db="EMBL/GenBank/DDBJ databases">
        <authorList>
            <person name="Jaros S."/>
            <person name="Januszkiewicz K."/>
            <person name="Wedrychowicz H."/>
        </authorList>
    </citation>
    <scope>NUCLEOTIDE SEQUENCE [LARGE SCALE GENOMIC DNA]</scope>
    <source>
        <strain evidence="1 2">DSM 3089</strain>
    </source>
</reference>
<evidence type="ECO:0000313" key="2">
    <source>
        <dbReference type="Proteomes" id="UP000184526"/>
    </source>
</evidence>
<proteinExistence type="predicted"/>
<dbReference type="EMBL" id="FQXP01000005">
    <property type="protein sequence ID" value="SHH80539.1"/>
    <property type="molecule type" value="Genomic_DNA"/>
</dbReference>
<accession>A0A1M5VYZ6</accession>
<name>A0A1M5VYZ6_9CLOT</name>
<gene>
    <name evidence="1" type="ORF">SAMN02745196_01452</name>
</gene>
<evidence type="ECO:0000313" key="1">
    <source>
        <dbReference type="EMBL" id="SHH80539.1"/>
    </source>
</evidence>
<dbReference type="RefSeq" id="WP_072831365.1">
    <property type="nucleotide sequence ID" value="NZ_FQXP01000005.1"/>
</dbReference>